<dbReference type="EMBL" id="BMIP01000007">
    <property type="protein sequence ID" value="GGD77943.1"/>
    <property type="molecule type" value="Genomic_DNA"/>
</dbReference>
<sequence>MKRIVRLSVIGFAVCSTLFWMTVFTLRDMVFGVRAMAYGAEPTMAQHWLFGTLPAVLYGVICWVFLNWFAKRIFKLARAQ</sequence>
<proteinExistence type="predicted"/>
<keyword evidence="1" id="KW-0472">Membrane</keyword>
<reference evidence="2" key="2">
    <citation type="submission" date="2020-09" db="EMBL/GenBank/DDBJ databases">
        <authorList>
            <person name="Sun Q."/>
            <person name="Zhou Y."/>
        </authorList>
    </citation>
    <scope>NUCLEOTIDE SEQUENCE</scope>
    <source>
        <strain evidence="2">CGMCC 1.15360</strain>
    </source>
</reference>
<dbReference type="OrthoDB" id="7433268at2"/>
<dbReference type="RefSeq" id="WP_066768720.1">
    <property type="nucleotide sequence ID" value="NZ_BMIP01000007.1"/>
</dbReference>
<evidence type="ECO:0000256" key="1">
    <source>
        <dbReference type="SAM" id="Phobius"/>
    </source>
</evidence>
<evidence type="ECO:0000313" key="2">
    <source>
        <dbReference type="EMBL" id="GGD77943.1"/>
    </source>
</evidence>
<dbReference type="AlphaFoldDB" id="A0A916Z694"/>
<keyword evidence="1" id="KW-1133">Transmembrane helix</keyword>
<name>A0A916Z694_9SPHN</name>
<organism evidence="2 3">
    <name type="scientific">Croceicoccus mobilis</name>
    <dbReference type="NCBI Taxonomy" id="1703339"/>
    <lineage>
        <taxon>Bacteria</taxon>
        <taxon>Pseudomonadati</taxon>
        <taxon>Pseudomonadota</taxon>
        <taxon>Alphaproteobacteria</taxon>
        <taxon>Sphingomonadales</taxon>
        <taxon>Erythrobacteraceae</taxon>
        <taxon>Croceicoccus</taxon>
    </lineage>
</organism>
<feature type="transmembrane region" description="Helical" evidence="1">
    <location>
        <begin position="47"/>
        <end position="70"/>
    </location>
</feature>
<reference evidence="2" key="1">
    <citation type="journal article" date="2014" name="Int. J. Syst. Evol. Microbiol.">
        <title>Complete genome sequence of Corynebacterium casei LMG S-19264T (=DSM 44701T), isolated from a smear-ripened cheese.</title>
        <authorList>
            <consortium name="US DOE Joint Genome Institute (JGI-PGF)"/>
            <person name="Walter F."/>
            <person name="Albersmeier A."/>
            <person name="Kalinowski J."/>
            <person name="Ruckert C."/>
        </authorList>
    </citation>
    <scope>NUCLEOTIDE SEQUENCE</scope>
    <source>
        <strain evidence="2">CGMCC 1.15360</strain>
    </source>
</reference>
<dbReference type="Proteomes" id="UP000612349">
    <property type="component" value="Unassembled WGS sequence"/>
</dbReference>
<keyword evidence="3" id="KW-1185">Reference proteome</keyword>
<protein>
    <submittedName>
        <fullName evidence="2">Uncharacterized protein</fullName>
    </submittedName>
</protein>
<gene>
    <name evidence="2" type="ORF">GCM10010990_29650</name>
</gene>
<keyword evidence="1" id="KW-0812">Transmembrane</keyword>
<feature type="transmembrane region" description="Helical" evidence="1">
    <location>
        <begin position="7"/>
        <end position="27"/>
    </location>
</feature>
<accession>A0A916Z694</accession>
<evidence type="ECO:0000313" key="3">
    <source>
        <dbReference type="Proteomes" id="UP000612349"/>
    </source>
</evidence>
<comment type="caution">
    <text evidence="2">The sequence shown here is derived from an EMBL/GenBank/DDBJ whole genome shotgun (WGS) entry which is preliminary data.</text>
</comment>